<dbReference type="CDD" id="cd04301">
    <property type="entry name" value="NAT_SF"/>
    <property type="match status" value="1"/>
</dbReference>
<evidence type="ECO:0000259" key="1">
    <source>
        <dbReference type="PROSITE" id="PS51186"/>
    </source>
</evidence>
<gene>
    <name evidence="2" type="ORF">GVO57_05735</name>
</gene>
<proteinExistence type="predicted"/>
<keyword evidence="3" id="KW-1185">Reference proteome</keyword>
<protein>
    <submittedName>
        <fullName evidence="2">GNAT family N-acetyltransferase</fullName>
    </submittedName>
</protein>
<dbReference type="InterPro" id="IPR000182">
    <property type="entry name" value="GNAT_dom"/>
</dbReference>
<name>A0A7Z2NVV8_9SPHN</name>
<dbReference type="SUPFAM" id="SSF55729">
    <property type="entry name" value="Acyl-CoA N-acyltransferases (Nat)"/>
    <property type="match status" value="1"/>
</dbReference>
<evidence type="ECO:0000313" key="2">
    <source>
        <dbReference type="EMBL" id="QHL90431.1"/>
    </source>
</evidence>
<accession>A0A7Z2NVV8</accession>
<dbReference type="EMBL" id="CP047895">
    <property type="protein sequence ID" value="QHL90431.1"/>
    <property type="molecule type" value="Genomic_DNA"/>
</dbReference>
<organism evidence="2 3">
    <name type="scientific">Sphingomonas changnyeongensis</name>
    <dbReference type="NCBI Taxonomy" id="2698679"/>
    <lineage>
        <taxon>Bacteria</taxon>
        <taxon>Pseudomonadati</taxon>
        <taxon>Pseudomonadota</taxon>
        <taxon>Alphaproteobacteria</taxon>
        <taxon>Sphingomonadales</taxon>
        <taxon>Sphingomonadaceae</taxon>
        <taxon>Sphingomonas</taxon>
    </lineage>
</organism>
<keyword evidence="2" id="KW-0808">Transferase</keyword>
<dbReference type="Gene3D" id="3.40.630.30">
    <property type="match status" value="1"/>
</dbReference>
<feature type="domain" description="N-acetyltransferase" evidence="1">
    <location>
        <begin position="21"/>
        <end position="166"/>
    </location>
</feature>
<sequence length="191" mass="20180">MPVGAHSRLRQPPFRTPPPVFTLSPLADADPVAIETLLDAAFGTDRHGRTAYRLRTGSMAIEPLSFAAWIDGQLAGSLQSWPVELAVPGEGAWPLVMVGPVAVAPAQQGLGIGKALMAALVDAFAAGPWTGMMMIGDPEYYGRFGFAAAPATGWRIDGPYEQRRLLARLKTDYPATGDLRAAIRPANSAAA</sequence>
<reference evidence="2 3" key="1">
    <citation type="submission" date="2020-01" db="EMBL/GenBank/DDBJ databases">
        <title>Sphingomonas sp. C33 whole genome sequece.</title>
        <authorList>
            <person name="Park C."/>
        </authorList>
    </citation>
    <scope>NUCLEOTIDE SEQUENCE [LARGE SCALE GENOMIC DNA]</scope>
    <source>
        <strain evidence="2 3">C33</strain>
    </source>
</reference>
<dbReference type="InterPro" id="IPR016181">
    <property type="entry name" value="Acyl_CoA_acyltransferase"/>
</dbReference>
<dbReference type="AlphaFoldDB" id="A0A7Z2NVV8"/>
<dbReference type="GO" id="GO:0016747">
    <property type="term" value="F:acyltransferase activity, transferring groups other than amino-acyl groups"/>
    <property type="evidence" value="ECO:0007669"/>
    <property type="project" value="InterPro"/>
</dbReference>
<dbReference type="PROSITE" id="PS51186">
    <property type="entry name" value="GNAT"/>
    <property type="match status" value="1"/>
</dbReference>
<dbReference type="Proteomes" id="UP000464468">
    <property type="component" value="Chromosome"/>
</dbReference>
<dbReference type="KEGG" id="schy:GVO57_05735"/>
<evidence type="ECO:0000313" key="3">
    <source>
        <dbReference type="Proteomes" id="UP000464468"/>
    </source>
</evidence>
<dbReference type="Pfam" id="PF13527">
    <property type="entry name" value="Acetyltransf_9"/>
    <property type="match status" value="1"/>
</dbReference>